<name>A0A919BPL0_STRFL</name>
<dbReference type="Proteomes" id="UP000632849">
    <property type="component" value="Unassembled WGS sequence"/>
</dbReference>
<feature type="region of interest" description="Disordered" evidence="1">
    <location>
        <begin position="107"/>
        <end position="132"/>
    </location>
</feature>
<dbReference type="EMBL" id="BNBE01000002">
    <property type="protein sequence ID" value="GHG04740.1"/>
    <property type="molecule type" value="Genomic_DNA"/>
</dbReference>
<organism evidence="2 3">
    <name type="scientific">Streptomyces filamentosus</name>
    <name type="common">Streptomyces roseosporus</name>
    <dbReference type="NCBI Taxonomy" id="67294"/>
    <lineage>
        <taxon>Bacteria</taxon>
        <taxon>Bacillati</taxon>
        <taxon>Actinomycetota</taxon>
        <taxon>Actinomycetes</taxon>
        <taxon>Kitasatosporales</taxon>
        <taxon>Streptomycetaceae</taxon>
        <taxon>Streptomyces</taxon>
    </lineage>
</organism>
<sequence>MLIATNELGHVVKRATKPAIGTMLANLRRGNAHLIVERVDEGLPGSWYIQVLLRENNAYQLEYRDGVAEQHFQTMTVSQEKVLVALFGWAAAKPNWQDGFMWNNIGEQFSSSPRAAPEPADGEKQSAGPGPV</sequence>
<evidence type="ECO:0000313" key="3">
    <source>
        <dbReference type="Proteomes" id="UP000632849"/>
    </source>
</evidence>
<dbReference type="AlphaFoldDB" id="A0A919BPL0"/>
<comment type="caution">
    <text evidence="2">The sequence shown here is derived from an EMBL/GenBank/DDBJ whole genome shotgun (WGS) entry which is preliminary data.</text>
</comment>
<reference evidence="2" key="2">
    <citation type="submission" date="2020-09" db="EMBL/GenBank/DDBJ databases">
        <authorList>
            <person name="Sun Q."/>
            <person name="Ohkuma M."/>
        </authorList>
    </citation>
    <scope>NUCLEOTIDE SEQUENCE</scope>
    <source>
        <strain evidence="2">JCM 4122</strain>
    </source>
</reference>
<reference evidence="2" key="1">
    <citation type="journal article" date="2014" name="Int. J. Syst. Evol. Microbiol.">
        <title>Complete genome sequence of Corynebacterium casei LMG S-19264T (=DSM 44701T), isolated from a smear-ripened cheese.</title>
        <authorList>
            <consortium name="US DOE Joint Genome Institute (JGI-PGF)"/>
            <person name="Walter F."/>
            <person name="Albersmeier A."/>
            <person name="Kalinowski J."/>
            <person name="Ruckert C."/>
        </authorList>
    </citation>
    <scope>NUCLEOTIDE SEQUENCE</scope>
    <source>
        <strain evidence="2">JCM 4122</strain>
    </source>
</reference>
<keyword evidence="3" id="KW-1185">Reference proteome</keyword>
<evidence type="ECO:0000256" key="1">
    <source>
        <dbReference type="SAM" id="MobiDB-lite"/>
    </source>
</evidence>
<protein>
    <submittedName>
        <fullName evidence="2">Uncharacterized protein</fullName>
    </submittedName>
</protein>
<accession>A0A919BPL0</accession>
<gene>
    <name evidence="2" type="ORF">GCM10017667_39140</name>
</gene>
<dbReference type="RefSeq" id="WP_190042375.1">
    <property type="nucleotide sequence ID" value="NZ_BNBE01000002.1"/>
</dbReference>
<proteinExistence type="predicted"/>
<evidence type="ECO:0000313" key="2">
    <source>
        <dbReference type="EMBL" id="GHG04740.1"/>
    </source>
</evidence>